<dbReference type="InterPro" id="IPR029016">
    <property type="entry name" value="GAF-like_dom_sf"/>
</dbReference>
<dbReference type="Pfam" id="PF13185">
    <property type="entry name" value="GAF_2"/>
    <property type="match status" value="1"/>
</dbReference>
<organism evidence="3 4">
    <name type="scientific">Pseudomonas syringae pv. actinidiae ICMP 19096</name>
    <dbReference type="NCBI Taxonomy" id="1194405"/>
    <lineage>
        <taxon>Bacteria</taxon>
        <taxon>Pseudomonadati</taxon>
        <taxon>Pseudomonadota</taxon>
        <taxon>Gammaproteobacteria</taxon>
        <taxon>Pseudomonadales</taxon>
        <taxon>Pseudomonadaceae</taxon>
        <taxon>Pseudomonas</taxon>
        <taxon>Pseudomonas syringae</taxon>
    </lineage>
</organism>
<accession>A0A656JWV8</accession>
<dbReference type="EMBL" id="AOKF01001574">
    <property type="protein sequence ID" value="EPN58953.1"/>
    <property type="molecule type" value="Genomic_DNA"/>
</dbReference>
<feature type="region of interest" description="Disordered" evidence="1">
    <location>
        <begin position="122"/>
        <end position="148"/>
    </location>
</feature>
<dbReference type="Proteomes" id="UP000018849">
    <property type="component" value="Unassembled WGS sequence"/>
</dbReference>
<reference evidence="3 4" key="1">
    <citation type="journal article" date="2013" name="PLoS Pathog.">
        <title>Genomic analysis of the Kiwifruit pathogen Pseudomonas syringae pv. actinidiae provides insight into the origins of an emergent plant disease.</title>
        <authorList>
            <person name="McCann H.C."/>
            <person name="Rikkerink E.H."/>
            <person name="Bertels F."/>
            <person name="Fiers M."/>
            <person name="Lu A."/>
            <person name="Rees-George J."/>
            <person name="Andersen M.T."/>
            <person name="Gleave A.P."/>
            <person name="Haubold B."/>
            <person name="Wohlers M.W."/>
            <person name="Guttman D.S."/>
            <person name="Wang P.W."/>
            <person name="Straub C."/>
            <person name="Vanneste J.L."/>
            <person name="Rainey P.B."/>
            <person name="Templeton M.D."/>
        </authorList>
    </citation>
    <scope>NUCLEOTIDE SEQUENCE [LARGE SCALE GENOMIC DNA]</scope>
    <source>
        <strain evidence="3 4">ICMP 19096</strain>
    </source>
</reference>
<dbReference type="InterPro" id="IPR043128">
    <property type="entry name" value="Rev_trsase/Diguanyl_cyclase"/>
</dbReference>
<feature type="non-terminal residue" evidence="3">
    <location>
        <position position="1"/>
    </location>
</feature>
<feature type="compositionally biased region" description="Polar residues" evidence="1">
    <location>
        <begin position="130"/>
        <end position="140"/>
    </location>
</feature>
<evidence type="ECO:0000256" key="1">
    <source>
        <dbReference type="SAM" id="MobiDB-lite"/>
    </source>
</evidence>
<evidence type="ECO:0000313" key="3">
    <source>
        <dbReference type="EMBL" id="EPN58953.1"/>
    </source>
</evidence>
<proteinExistence type="predicted"/>
<name>A0A656JWV8_PSESF</name>
<gene>
    <name evidence="3" type="ORF">A245_18707</name>
</gene>
<evidence type="ECO:0000259" key="2">
    <source>
        <dbReference type="Pfam" id="PF13185"/>
    </source>
</evidence>
<dbReference type="Gene3D" id="3.30.450.40">
    <property type="match status" value="1"/>
</dbReference>
<dbReference type="SUPFAM" id="SSF55781">
    <property type="entry name" value="GAF domain-like"/>
    <property type="match status" value="1"/>
</dbReference>
<comment type="caution">
    <text evidence="3">The sequence shown here is derived from an EMBL/GenBank/DDBJ whole genome shotgun (WGS) entry which is preliminary data.</text>
</comment>
<feature type="non-terminal residue" evidence="3">
    <location>
        <position position="148"/>
    </location>
</feature>
<protein>
    <submittedName>
        <fullName evidence="3">GAF domain/GGDEF domain/EAL domain protein</fullName>
    </submittedName>
</protein>
<dbReference type="Gene3D" id="3.30.70.270">
    <property type="match status" value="1"/>
</dbReference>
<sequence length="148" mass="16916">GQRGFTEYVIGQRRPCLIDYEDARRLESLGEIEMQRDSGRSSSWLGIPLFDSGQVRGVLVVQSYSKDVSYTLRDQELLTFVSRHIDTALSRRSAAEAIHTANVLLEARVRDRTRELDQANARLQHENSHDSLTGLPNRSQLQHRLRQA</sequence>
<evidence type="ECO:0000313" key="4">
    <source>
        <dbReference type="Proteomes" id="UP000018849"/>
    </source>
</evidence>
<dbReference type="AlphaFoldDB" id="A0A656JWV8"/>
<dbReference type="InterPro" id="IPR003018">
    <property type="entry name" value="GAF"/>
</dbReference>
<feature type="domain" description="GAF" evidence="2">
    <location>
        <begin position="5"/>
        <end position="89"/>
    </location>
</feature>